<accession>A0A7W6GNW7</accession>
<evidence type="ECO:0000313" key="2">
    <source>
        <dbReference type="Proteomes" id="UP000552757"/>
    </source>
</evidence>
<dbReference type="EMBL" id="JACIEB010000003">
    <property type="protein sequence ID" value="MBB3981962.1"/>
    <property type="molecule type" value="Genomic_DNA"/>
</dbReference>
<name>A0A7W6GNW7_9SPHN</name>
<dbReference type="Proteomes" id="UP000552757">
    <property type="component" value="Unassembled WGS sequence"/>
</dbReference>
<dbReference type="AlphaFoldDB" id="A0A7W6GNW7"/>
<protein>
    <submittedName>
        <fullName evidence="1">Uncharacterized protein</fullName>
    </submittedName>
</protein>
<proteinExistence type="predicted"/>
<gene>
    <name evidence="1" type="ORF">GGR44_001621</name>
</gene>
<keyword evidence="2" id="KW-1185">Reference proteome</keyword>
<evidence type="ECO:0000313" key="1">
    <source>
        <dbReference type="EMBL" id="MBB3981962.1"/>
    </source>
</evidence>
<comment type="caution">
    <text evidence="1">The sequence shown here is derived from an EMBL/GenBank/DDBJ whole genome shotgun (WGS) entry which is preliminary data.</text>
</comment>
<sequence>MIGQPTNLPYIDMQAMDTDQCFARGKVAEYCASAMIATLSTRFVIARIPQRWAGERRPH</sequence>
<organism evidence="1 2">
    <name type="scientific">Sphingobium fontiphilum</name>
    <dbReference type="NCBI Taxonomy" id="944425"/>
    <lineage>
        <taxon>Bacteria</taxon>
        <taxon>Pseudomonadati</taxon>
        <taxon>Pseudomonadota</taxon>
        <taxon>Alphaproteobacteria</taxon>
        <taxon>Sphingomonadales</taxon>
        <taxon>Sphingomonadaceae</taxon>
        <taxon>Sphingobium</taxon>
    </lineage>
</organism>
<reference evidence="1 2" key="1">
    <citation type="submission" date="2020-08" db="EMBL/GenBank/DDBJ databases">
        <title>Genomic Encyclopedia of Type Strains, Phase IV (KMG-IV): sequencing the most valuable type-strain genomes for metagenomic binning, comparative biology and taxonomic classification.</title>
        <authorList>
            <person name="Goeker M."/>
        </authorList>
    </citation>
    <scope>NUCLEOTIDE SEQUENCE [LARGE SCALE GENOMIC DNA]</scope>
    <source>
        <strain evidence="1 2">DSM 29348</strain>
    </source>
</reference>